<dbReference type="RefSeq" id="WP_205144079.1">
    <property type="nucleotide sequence ID" value="NZ_JAFBDN010000019.1"/>
</dbReference>
<proteinExistence type="predicted"/>
<dbReference type="Proteomes" id="UP001057481">
    <property type="component" value="Unassembled WGS sequence"/>
</dbReference>
<keyword evidence="3" id="KW-1185">Reference proteome</keyword>
<feature type="domain" description="Helicase Helix-turn-helix" evidence="1">
    <location>
        <begin position="242"/>
        <end position="307"/>
    </location>
</feature>
<evidence type="ECO:0000313" key="2">
    <source>
        <dbReference type="EMBL" id="MCM2437946.1"/>
    </source>
</evidence>
<sequence length="347" mass="40442">MDAEYLLTKFDNELRLKVLTNIWHGKSLTVSTTFWGLMVNILPEYGLYPQVNLAQIQQTLKRRNLITEQQPGLLVLTKAGQISKANYASQHYLPPNQSINLKYDLLAFKNIFLLANQAISELAYHNRHFYPYQIEAKQQWQIKQWLKRYPRERLIKQWQEALHLWLATLPVKDADDFVATLFGHQIPGKLLTDLKQKPTWTLFDKQQWQLAMFADLLVYSVNEQTIIGQLAQLAKRSLLAQSAAKTLELWQAGVSIEAISRARRLKITTIREHLLQGVMLENWAPPAIKKLIPPLEQVKLAACFNKQSDFKHWSFEAYGSANQPALFTYFRLWQLCAFYEERADDRQ</sequence>
<evidence type="ECO:0000259" key="1">
    <source>
        <dbReference type="Pfam" id="PF14493"/>
    </source>
</evidence>
<dbReference type="Pfam" id="PF14493">
    <property type="entry name" value="HTH_40"/>
    <property type="match status" value="1"/>
</dbReference>
<name>A0ABT0VJE0_9LACO</name>
<evidence type="ECO:0000313" key="3">
    <source>
        <dbReference type="Proteomes" id="UP001057481"/>
    </source>
</evidence>
<accession>A0ABT0VJE0</accession>
<organism evidence="2 3">
    <name type="scientific">Periweissella beninensis</name>
    <dbReference type="NCBI Taxonomy" id="504936"/>
    <lineage>
        <taxon>Bacteria</taxon>
        <taxon>Bacillati</taxon>
        <taxon>Bacillota</taxon>
        <taxon>Bacilli</taxon>
        <taxon>Lactobacillales</taxon>
        <taxon>Lactobacillaceae</taxon>
        <taxon>Periweissella</taxon>
    </lineage>
</organism>
<protein>
    <submittedName>
        <fullName evidence="2">Helix-turn-helix domain-containing protein</fullName>
    </submittedName>
</protein>
<dbReference type="EMBL" id="JAGMVS010000072">
    <property type="protein sequence ID" value="MCM2437946.1"/>
    <property type="molecule type" value="Genomic_DNA"/>
</dbReference>
<reference evidence="2" key="1">
    <citation type="submission" date="2021-04" db="EMBL/GenBank/DDBJ databases">
        <title>Taxonomic assessment of Weissella genus.</title>
        <authorList>
            <person name="Fanelli F."/>
            <person name="Chieffi D."/>
            <person name="Dell'Aquila A."/>
            <person name="Gyu-Sung C."/>
            <person name="Franz C.M.A.P."/>
            <person name="Fusco V."/>
        </authorList>
    </citation>
    <scope>NUCLEOTIDE SEQUENCE</scope>
    <source>
        <strain evidence="2">LMG 25373</strain>
    </source>
</reference>
<comment type="caution">
    <text evidence="2">The sequence shown here is derived from an EMBL/GenBank/DDBJ whole genome shotgun (WGS) entry which is preliminary data.</text>
</comment>
<gene>
    <name evidence="2" type="ORF">KAK10_08490</name>
</gene>
<dbReference type="InterPro" id="IPR029491">
    <property type="entry name" value="Helicase_HTH"/>
</dbReference>